<evidence type="ECO:0000313" key="7">
    <source>
        <dbReference type="EMBL" id="GJE26761.1"/>
    </source>
</evidence>
<reference evidence="7" key="2">
    <citation type="submission" date="2021-08" db="EMBL/GenBank/DDBJ databases">
        <authorList>
            <person name="Tani A."/>
            <person name="Ola A."/>
            <person name="Ogura Y."/>
            <person name="Katsura K."/>
            <person name="Hayashi T."/>
        </authorList>
    </citation>
    <scope>NUCLEOTIDE SEQUENCE</scope>
    <source>
        <strain evidence="7">NBRC 15689</strain>
    </source>
</reference>
<dbReference type="InterPro" id="IPR006058">
    <property type="entry name" value="2Fe2S_fd_BS"/>
</dbReference>
<dbReference type="InterPro" id="IPR036010">
    <property type="entry name" value="2Fe-2S_ferredoxin-like_sf"/>
</dbReference>
<dbReference type="Proteomes" id="UP001055156">
    <property type="component" value="Unassembled WGS sequence"/>
</dbReference>
<keyword evidence="5" id="KW-0411">Iron-sulfur</keyword>
<dbReference type="PROSITE" id="PS51085">
    <property type="entry name" value="2FE2S_FER_2"/>
    <property type="match status" value="1"/>
</dbReference>
<dbReference type="Pfam" id="PF01799">
    <property type="entry name" value="Fer2_2"/>
    <property type="match status" value="1"/>
</dbReference>
<dbReference type="InterPro" id="IPR036884">
    <property type="entry name" value="2Fe-2S-bd_dom_sf"/>
</dbReference>
<sequence length="180" mass="19523">MSRAKARRQFPVTSDDPTIRVALTVNGEAVEREVSLRMLLSDFLRHELGLTGTHVGCEHGVCGACTVMIDGKSARSCLTLAVQANGTELRTIESVAAEDGTLHPLQEAFRDCHALQCGYCTPGFIMNILSHFESGQPVDLSEEGIRDVLSGNLCRCTGYQTIVAAYRQAAERLAVRRGEA</sequence>
<name>A0ABQ4T530_METOR</name>
<protein>
    <submittedName>
        <fullName evidence="7">Caffeine dehydrogenase subunit gamma</fullName>
    </submittedName>
</protein>
<proteinExistence type="predicted"/>
<evidence type="ECO:0000256" key="4">
    <source>
        <dbReference type="ARBA" id="ARBA00023004"/>
    </source>
</evidence>
<comment type="caution">
    <text evidence="7">The sequence shown here is derived from an EMBL/GenBank/DDBJ whole genome shotgun (WGS) entry which is preliminary data.</text>
</comment>
<keyword evidence="2" id="KW-0479">Metal-binding</keyword>
<dbReference type="InterPro" id="IPR001041">
    <property type="entry name" value="2Fe-2S_ferredoxin-type"/>
</dbReference>
<dbReference type="SUPFAM" id="SSF54292">
    <property type="entry name" value="2Fe-2S ferredoxin-like"/>
    <property type="match status" value="1"/>
</dbReference>
<keyword evidence="1" id="KW-0001">2Fe-2S</keyword>
<gene>
    <name evidence="7" type="primary">cdhC_2</name>
    <name evidence="7" type="ORF">LKMONMHP_1612</name>
</gene>
<dbReference type="RefSeq" id="WP_238310635.1">
    <property type="nucleotide sequence ID" value="NZ_BPQV01000004.1"/>
</dbReference>
<dbReference type="PROSITE" id="PS00197">
    <property type="entry name" value="2FE2S_FER_1"/>
    <property type="match status" value="1"/>
</dbReference>
<dbReference type="Gene3D" id="1.10.150.120">
    <property type="entry name" value="[2Fe-2S]-binding domain"/>
    <property type="match status" value="1"/>
</dbReference>
<evidence type="ECO:0000313" key="8">
    <source>
        <dbReference type="Proteomes" id="UP001055156"/>
    </source>
</evidence>
<evidence type="ECO:0000256" key="1">
    <source>
        <dbReference type="ARBA" id="ARBA00022714"/>
    </source>
</evidence>
<dbReference type="PANTHER" id="PTHR44379:SF5">
    <property type="entry name" value="OXIDOREDUCTASE WITH IRON-SULFUR SUBUNIT"/>
    <property type="match status" value="1"/>
</dbReference>
<dbReference type="PANTHER" id="PTHR44379">
    <property type="entry name" value="OXIDOREDUCTASE WITH IRON-SULFUR SUBUNIT"/>
    <property type="match status" value="1"/>
</dbReference>
<dbReference type="InterPro" id="IPR002888">
    <property type="entry name" value="2Fe-2S-bd"/>
</dbReference>
<evidence type="ECO:0000256" key="3">
    <source>
        <dbReference type="ARBA" id="ARBA00023002"/>
    </source>
</evidence>
<accession>A0ABQ4T530</accession>
<dbReference type="InterPro" id="IPR051452">
    <property type="entry name" value="Diverse_Oxidoreductases"/>
</dbReference>
<evidence type="ECO:0000256" key="5">
    <source>
        <dbReference type="ARBA" id="ARBA00023014"/>
    </source>
</evidence>
<evidence type="ECO:0000256" key="2">
    <source>
        <dbReference type="ARBA" id="ARBA00022723"/>
    </source>
</evidence>
<evidence type="ECO:0000259" key="6">
    <source>
        <dbReference type="PROSITE" id="PS51085"/>
    </source>
</evidence>
<reference evidence="7" key="1">
    <citation type="journal article" date="2021" name="Front. Microbiol.">
        <title>Comprehensive Comparative Genomics and Phenotyping of Methylobacterium Species.</title>
        <authorList>
            <person name="Alessa O."/>
            <person name="Ogura Y."/>
            <person name="Fujitani Y."/>
            <person name="Takami H."/>
            <person name="Hayashi T."/>
            <person name="Sahin N."/>
            <person name="Tani A."/>
        </authorList>
    </citation>
    <scope>NUCLEOTIDE SEQUENCE</scope>
    <source>
        <strain evidence="7">NBRC 15689</strain>
    </source>
</reference>
<dbReference type="CDD" id="cd00207">
    <property type="entry name" value="fer2"/>
    <property type="match status" value="1"/>
</dbReference>
<keyword evidence="8" id="KW-1185">Reference proteome</keyword>
<feature type="domain" description="2Fe-2S ferredoxin-type" evidence="6">
    <location>
        <begin position="19"/>
        <end position="95"/>
    </location>
</feature>
<dbReference type="InterPro" id="IPR012675">
    <property type="entry name" value="Beta-grasp_dom_sf"/>
</dbReference>
<organism evidence="7 8">
    <name type="scientific">Methylobacterium organophilum</name>
    <dbReference type="NCBI Taxonomy" id="410"/>
    <lineage>
        <taxon>Bacteria</taxon>
        <taxon>Pseudomonadati</taxon>
        <taxon>Pseudomonadota</taxon>
        <taxon>Alphaproteobacteria</taxon>
        <taxon>Hyphomicrobiales</taxon>
        <taxon>Methylobacteriaceae</taxon>
        <taxon>Methylobacterium</taxon>
    </lineage>
</organism>
<keyword evidence="4" id="KW-0408">Iron</keyword>
<dbReference type="EMBL" id="BPQV01000004">
    <property type="protein sequence ID" value="GJE26761.1"/>
    <property type="molecule type" value="Genomic_DNA"/>
</dbReference>
<dbReference type="Gene3D" id="3.10.20.30">
    <property type="match status" value="1"/>
</dbReference>
<keyword evidence="3" id="KW-0560">Oxidoreductase</keyword>
<dbReference type="SUPFAM" id="SSF47741">
    <property type="entry name" value="CO dehydrogenase ISP C-domain like"/>
    <property type="match status" value="1"/>
</dbReference>
<dbReference type="Pfam" id="PF00111">
    <property type="entry name" value="Fer2"/>
    <property type="match status" value="1"/>
</dbReference>